<sequence length="1246" mass="136246">MQTEKQPLDNTASLNDQSKERSSQDASIHEASSEKQEEEKKGSFKDYIRIFQYADTLDRCLFVLAIAGAIIVGAALPVMTLVFGQSTSTFNDYAQGQSSSQFTSKVNHLVLYFVYIFVGRFVIGYLATLSICIAAARTTNVIRKTFMESLLRKDISHFDLSDNGSPATQVTTNGNRINQGIAEKLYTFFMGLSLFFSGYIVALSVQWKLALIVMSIIPANLLIIGGIIAIVIPIEAKITRIYSRAASLAQDALSSIKTIHAFGAQDRVVKWYDVYLEEAHQVGKKKSVLFGIIFCTQTFLVLSGTALAFWEGFRLFESGEIQNVGTVFTVILSVTLGATSILLFVPQIESLTNAASSASELFAIIDKPSLLDPLSIEGMQPKDCIGHIEIRNLTFAYPSRPSAQVLQGLDLIIPAGKTTALVGPSGCGKSTLVGLLERWYQPTSGHINLDGNELTDYNTHWLRSNLRLVQQEPTLFTGTVYENIAKGLVGEHTHEEQTRLIEEACIAADAHTFIKKLPQGYHTPLGEGARMLSGGQRQRLSIARSVVSDPKILLFDEATSALDPRAERAVQDALNRVSENKTTLIIAHKLATVMAAHNIAVMKGGKVVEQGSHKELIAQDGLYAAMVRAQDLGDHDRETSYKDKDDTLDRRQTEVESAEIKHLTAETVRYSLLKCVYIMLKEHPDLYGWYLVTLASALIGGGSYPAQAVLYSRLIEVFAFPSQSTANFYALMFFVLALANLFGYFGTGLATNHVGQALTHRYRREMIARLIYFDQEFFDHNSSGALTAKLSSAPAEVQELISSNIGVICNVLVNVISSSIVGVAFGWKLGLVMTAGLLVVVAAGYTRIRLDQKLEAATGDRFSDSAAVATEAVSSIRTVSLLTLERSVLADYAAILDSILLRVVKNLIPTLVPYALSQSIDFLVMALGFWYGSQLIASGEYTVTQFFVIFLAVVFSGQGAAQFFSYTTSLTKAGASANYILWLRTVKPSISVTDENRNKGPTETTLEFNKVEFSYKQRAAKVLQGISMKIEPGTYAAFVGPSGCGKSTIISLLERFYDPTSGTINLGGDISLMSPALYRKYMSLVQQEPPLYMGSVKDNITIGLEDASDEDVLEACRQANAWEFISSLPEGLGTPCGTRGLQFSGGQRQRIALARALIGKPRLLLLDEATSALDTESERIVQKALDEAASTRTTIAVAHRLSTIRHADVIFVIEDGVIAEMGTHEELQSLKGRYHAMCLAQSLDQA</sequence>
<comment type="similarity">
    <text evidence="2">Belongs to the ABC transporter superfamily. ABCB family. Multidrug resistance exporter (TC 3.A.1.201) subfamily.</text>
</comment>
<evidence type="ECO:0000256" key="10">
    <source>
        <dbReference type="SAM" id="Phobius"/>
    </source>
</evidence>
<feature type="transmembrane region" description="Helical" evidence="10">
    <location>
        <begin position="726"/>
        <end position="745"/>
    </location>
</feature>
<keyword evidence="6" id="KW-0067">ATP-binding</keyword>
<dbReference type="GO" id="GO:0016887">
    <property type="term" value="F:ATP hydrolysis activity"/>
    <property type="evidence" value="ECO:0007669"/>
    <property type="project" value="InterPro"/>
</dbReference>
<keyword evidence="4 10" id="KW-0812">Transmembrane</keyword>
<dbReference type="OrthoDB" id="6500128at2759"/>
<keyword evidence="7 10" id="KW-1133">Transmembrane helix</keyword>
<accession>A0A6H0XUQ5</accession>
<feature type="domain" description="ABC transmembrane type-1" evidence="12">
    <location>
        <begin position="63"/>
        <end position="353"/>
    </location>
</feature>
<dbReference type="FunFam" id="3.40.50.300:FF:000967">
    <property type="entry name" value="ABC multidrug transporter mdr4"/>
    <property type="match status" value="1"/>
</dbReference>
<dbReference type="AlphaFoldDB" id="A0A6H0XUQ5"/>
<proteinExistence type="inferred from homology"/>
<evidence type="ECO:0000256" key="7">
    <source>
        <dbReference type="ARBA" id="ARBA00022989"/>
    </source>
</evidence>
<dbReference type="CDD" id="cd18578">
    <property type="entry name" value="ABC_6TM_Pgp_ABCB1_D2_like"/>
    <property type="match status" value="1"/>
</dbReference>
<dbReference type="PROSITE" id="PS00211">
    <property type="entry name" value="ABC_TRANSPORTER_1"/>
    <property type="match status" value="2"/>
</dbReference>
<protein>
    <recommendedName>
        <fullName evidence="15">ABC transporter</fullName>
    </recommendedName>
</protein>
<dbReference type="EMBL" id="CP051141">
    <property type="protein sequence ID" value="QIW98384.1"/>
    <property type="molecule type" value="Genomic_DNA"/>
</dbReference>
<feature type="transmembrane region" description="Helical" evidence="10">
    <location>
        <begin position="831"/>
        <end position="848"/>
    </location>
</feature>
<evidence type="ECO:0000259" key="11">
    <source>
        <dbReference type="PROSITE" id="PS50893"/>
    </source>
</evidence>
<dbReference type="InterPro" id="IPR017871">
    <property type="entry name" value="ABC_transporter-like_CS"/>
</dbReference>
<evidence type="ECO:0000256" key="6">
    <source>
        <dbReference type="ARBA" id="ARBA00022840"/>
    </source>
</evidence>
<feature type="domain" description="ABC transporter" evidence="11">
    <location>
        <begin position="388"/>
        <end position="629"/>
    </location>
</feature>
<feature type="transmembrane region" description="Helical" evidence="10">
    <location>
        <begin position="687"/>
        <end position="706"/>
    </location>
</feature>
<feature type="compositionally biased region" description="Polar residues" evidence="9">
    <location>
        <begin position="1"/>
        <end position="16"/>
    </location>
</feature>
<dbReference type="PANTHER" id="PTHR43394:SF27">
    <property type="entry name" value="ATP-DEPENDENT TRANSLOCASE ABCB1-LIKE"/>
    <property type="match status" value="1"/>
</dbReference>
<evidence type="ECO:0000313" key="13">
    <source>
        <dbReference type="EMBL" id="QIW98384.1"/>
    </source>
</evidence>
<feature type="region of interest" description="Disordered" evidence="9">
    <location>
        <begin position="1"/>
        <end position="38"/>
    </location>
</feature>
<dbReference type="Proteomes" id="UP000503462">
    <property type="component" value="Chromosome 3"/>
</dbReference>
<dbReference type="InterPro" id="IPR003593">
    <property type="entry name" value="AAA+_ATPase"/>
</dbReference>
<keyword evidence="14" id="KW-1185">Reference proteome</keyword>
<feature type="transmembrane region" description="Helical" evidence="10">
    <location>
        <begin position="109"/>
        <end position="136"/>
    </location>
</feature>
<dbReference type="InterPro" id="IPR036640">
    <property type="entry name" value="ABC1_TM_sf"/>
</dbReference>
<dbReference type="Pfam" id="PF00005">
    <property type="entry name" value="ABC_tran"/>
    <property type="match status" value="2"/>
</dbReference>
<evidence type="ECO:0000313" key="14">
    <source>
        <dbReference type="Proteomes" id="UP000503462"/>
    </source>
</evidence>
<feature type="transmembrane region" description="Helical" evidence="10">
    <location>
        <begin position="322"/>
        <end position="345"/>
    </location>
</feature>
<feature type="compositionally biased region" description="Basic and acidic residues" evidence="9">
    <location>
        <begin position="17"/>
        <end position="38"/>
    </location>
</feature>
<name>A0A6H0XUQ5_9PEZI</name>
<dbReference type="Gene3D" id="3.40.50.300">
    <property type="entry name" value="P-loop containing nucleotide triphosphate hydrolases"/>
    <property type="match status" value="2"/>
</dbReference>
<dbReference type="GO" id="GO:0005524">
    <property type="term" value="F:ATP binding"/>
    <property type="evidence" value="ECO:0007669"/>
    <property type="project" value="UniProtKB-KW"/>
</dbReference>
<dbReference type="InterPro" id="IPR003439">
    <property type="entry name" value="ABC_transporter-like_ATP-bd"/>
</dbReference>
<dbReference type="PANTHER" id="PTHR43394">
    <property type="entry name" value="ATP-DEPENDENT PERMEASE MDL1, MITOCHONDRIAL"/>
    <property type="match status" value="1"/>
</dbReference>
<evidence type="ECO:0000256" key="3">
    <source>
        <dbReference type="ARBA" id="ARBA00022448"/>
    </source>
</evidence>
<feature type="transmembrane region" description="Helical" evidence="10">
    <location>
        <begin position="288"/>
        <end position="310"/>
    </location>
</feature>
<reference evidence="13 14" key="1">
    <citation type="journal article" date="2016" name="Sci. Rep.">
        <title>Peltaster fructicola genome reveals evolution from an invasive phytopathogen to an ectophytic parasite.</title>
        <authorList>
            <person name="Xu C."/>
            <person name="Chen H."/>
            <person name="Gleason M.L."/>
            <person name="Xu J.R."/>
            <person name="Liu H."/>
            <person name="Zhang R."/>
            <person name="Sun G."/>
        </authorList>
    </citation>
    <scope>NUCLEOTIDE SEQUENCE [LARGE SCALE GENOMIC DNA]</scope>
    <source>
        <strain evidence="13 14">LNHT1506</strain>
    </source>
</reference>
<evidence type="ECO:0000256" key="5">
    <source>
        <dbReference type="ARBA" id="ARBA00022741"/>
    </source>
</evidence>
<dbReference type="SUPFAM" id="SSF90123">
    <property type="entry name" value="ABC transporter transmembrane region"/>
    <property type="match status" value="2"/>
</dbReference>
<dbReference type="Pfam" id="PF00664">
    <property type="entry name" value="ABC_membrane"/>
    <property type="match status" value="2"/>
</dbReference>
<feature type="transmembrane region" description="Helical" evidence="10">
    <location>
        <begin position="943"/>
        <end position="964"/>
    </location>
</feature>
<evidence type="ECO:0000256" key="9">
    <source>
        <dbReference type="SAM" id="MobiDB-lite"/>
    </source>
</evidence>
<keyword evidence="3" id="KW-0813">Transport</keyword>
<dbReference type="CDD" id="cd18577">
    <property type="entry name" value="ABC_6TM_Pgp_ABCB1_D1_like"/>
    <property type="match status" value="1"/>
</dbReference>
<evidence type="ECO:0000256" key="2">
    <source>
        <dbReference type="ARBA" id="ARBA00007577"/>
    </source>
</evidence>
<dbReference type="PROSITE" id="PS50893">
    <property type="entry name" value="ABC_TRANSPORTER_2"/>
    <property type="match status" value="2"/>
</dbReference>
<dbReference type="Gene3D" id="1.20.1560.10">
    <property type="entry name" value="ABC transporter type 1, transmembrane domain"/>
    <property type="match status" value="2"/>
</dbReference>
<dbReference type="InterPro" id="IPR011527">
    <property type="entry name" value="ABC1_TM_dom"/>
</dbReference>
<dbReference type="FunFam" id="3.40.50.300:FF:001797">
    <property type="entry name" value="ABC transporter, putative"/>
    <property type="match status" value="1"/>
</dbReference>
<dbReference type="SMART" id="SM00382">
    <property type="entry name" value="AAA"/>
    <property type="match status" value="2"/>
</dbReference>
<evidence type="ECO:0000256" key="8">
    <source>
        <dbReference type="ARBA" id="ARBA00023136"/>
    </source>
</evidence>
<feature type="domain" description="ABC transmembrane type-1" evidence="12">
    <location>
        <begin position="691"/>
        <end position="972"/>
    </location>
</feature>
<evidence type="ECO:0000256" key="4">
    <source>
        <dbReference type="ARBA" id="ARBA00022692"/>
    </source>
</evidence>
<dbReference type="InterPro" id="IPR027417">
    <property type="entry name" value="P-loop_NTPase"/>
</dbReference>
<dbReference type="SUPFAM" id="SSF52540">
    <property type="entry name" value="P-loop containing nucleoside triphosphate hydrolases"/>
    <property type="match status" value="2"/>
</dbReference>
<evidence type="ECO:0008006" key="15">
    <source>
        <dbReference type="Google" id="ProtNLM"/>
    </source>
</evidence>
<dbReference type="InterPro" id="IPR039421">
    <property type="entry name" value="Type_1_exporter"/>
</dbReference>
<feature type="transmembrane region" description="Helical" evidence="10">
    <location>
        <begin position="185"/>
        <end position="205"/>
    </location>
</feature>
<dbReference type="GO" id="GO:0005743">
    <property type="term" value="C:mitochondrial inner membrane"/>
    <property type="evidence" value="ECO:0007669"/>
    <property type="project" value="TreeGrafter"/>
</dbReference>
<evidence type="ECO:0000256" key="1">
    <source>
        <dbReference type="ARBA" id="ARBA00004141"/>
    </source>
</evidence>
<evidence type="ECO:0000259" key="12">
    <source>
        <dbReference type="PROSITE" id="PS50929"/>
    </source>
</evidence>
<feature type="transmembrane region" description="Helical" evidence="10">
    <location>
        <begin position="911"/>
        <end position="931"/>
    </location>
</feature>
<gene>
    <name evidence="13" type="ORF">AMS68_003902</name>
</gene>
<dbReference type="GO" id="GO:0015421">
    <property type="term" value="F:ABC-type oligopeptide transporter activity"/>
    <property type="evidence" value="ECO:0007669"/>
    <property type="project" value="TreeGrafter"/>
</dbReference>
<organism evidence="13 14">
    <name type="scientific">Peltaster fructicola</name>
    <dbReference type="NCBI Taxonomy" id="286661"/>
    <lineage>
        <taxon>Eukaryota</taxon>
        <taxon>Fungi</taxon>
        <taxon>Dikarya</taxon>
        <taxon>Ascomycota</taxon>
        <taxon>Pezizomycotina</taxon>
        <taxon>Dothideomycetes</taxon>
        <taxon>Dothideomycetes incertae sedis</taxon>
        <taxon>Peltaster</taxon>
    </lineage>
</organism>
<keyword evidence="8 10" id="KW-0472">Membrane</keyword>
<feature type="domain" description="ABC transporter" evidence="11">
    <location>
        <begin position="1006"/>
        <end position="1240"/>
    </location>
</feature>
<feature type="transmembrane region" description="Helical" evidence="10">
    <location>
        <begin position="211"/>
        <end position="234"/>
    </location>
</feature>
<dbReference type="PROSITE" id="PS50929">
    <property type="entry name" value="ABC_TM1F"/>
    <property type="match status" value="2"/>
</dbReference>
<keyword evidence="5" id="KW-0547">Nucleotide-binding</keyword>
<dbReference type="GO" id="GO:0090374">
    <property type="term" value="P:oligopeptide export from mitochondrion"/>
    <property type="evidence" value="ECO:0007669"/>
    <property type="project" value="TreeGrafter"/>
</dbReference>
<comment type="subcellular location">
    <subcellularLocation>
        <location evidence="1">Membrane</location>
        <topology evidence="1">Multi-pass membrane protein</topology>
    </subcellularLocation>
</comment>
<feature type="transmembrane region" description="Helical" evidence="10">
    <location>
        <begin position="61"/>
        <end position="83"/>
    </location>
</feature>